<feature type="transmembrane region" description="Helical" evidence="12">
    <location>
        <begin position="230"/>
        <end position="258"/>
    </location>
</feature>
<dbReference type="OrthoDB" id="117402at2"/>
<evidence type="ECO:0000313" key="15">
    <source>
        <dbReference type="Proteomes" id="UP000279968"/>
    </source>
</evidence>
<evidence type="ECO:0000256" key="1">
    <source>
        <dbReference type="ARBA" id="ARBA00004429"/>
    </source>
</evidence>
<dbReference type="Pfam" id="PF13462">
    <property type="entry name" value="Thioredoxin_4"/>
    <property type="match status" value="1"/>
</dbReference>
<dbReference type="Pfam" id="PF06965">
    <property type="entry name" value="Na_H_antiport_1"/>
    <property type="match status" value="1"/>
</dbReference>
<comment type="subcellular location">
    <subcellularLocation>
        <location evidence="1">Cell inner membrane</location>
        <topology evidence="1">Multi-pass membrane protein</topology>
    </subcellularLocation>
    <subcellularLocation>
        <location evidence="12">Cell membrane</location>
        <topology evidence="12">Multi-pass membrane protein</topology>
    </subcellularLocation>
</comment>
<sequence>MTTGGSRRRWAGQTRWVGRFDASLRSFLRTETGSARVVVVATVAALVWANVGPGSYESFWHTPFSLLLGEWHLSRDLRSWVNSGLMTFFFLVAGLELRRDFDIGELRERRRLTLPLLAGLGGMLVPILVYLAFNAGTTNAAGWGVVMATDTALALATLAILGPRFSDRLRGFLLTVAVVDDVVAIAVLAIAYPEHPSPTALLIAAGIFGVVLLTRAVGLHYGPLHLLLGVAAWLAVSVSGVDPVVVGLVMGLLTYAYAPGRAELQRTSDLFRVFREQPTPQFASSVRAGLVAALSPNDRLQHLYHPWASYLIVPLFALANVGIVIDGDLLARAVTSPVTIGVVVAYVVGKPVGIVLTSQLVARLTRNRLRPPVGSAAVVGVGTVSGMGFTVALLVASHALTGPALDEAKLGILVATVVSALVTWSVFTFAARLPEARRARALLGTADEIVDLLVPVDPDRDHVRGPADAPVTVVEYGDFECPYCGQAEPVVRELLTEFDNVRYVWRHLPLTEVHPHAQLAAEAAEAAGEQGAFWEMHDLLFQHQDALRNTDVLRYAEQLGLDLDRFRAYLAERRGADRINEDTDSADLIGVSGTPTFFINGRRHHGAYDIAALSAAVKAAFAQTRLRPNR</sequence>
<keyword evidence="4 12" id="KW-0050">Antiport</keyword>
<gene>
    <name evidence="12" type="primary">nhaA</name>
    <name evidence="14" type="ORF">D7193_26835</name>
</gene>
<keyword evidence="8 12" id="KW-0915">Sodium</keyword>
<evidence type="ECO:0000256" key="5">
    <source>
        <dbReference type="ARBA" id="ARBA00022475"/>
    </source>
</evidence>
<evidence type="ECO:0000256" key="8">
    <source>
        <dbReference type="ARBA" id="ARBA00023053"/>
    </source>
</evidence>
<evidence type="ECO:0000313" key="14">
    <source>
        <dbReference type="EMBL" id="RKN52168.1"/>
    </source>
</evidence>
<dbReference type="PANTHER" id="PTHR30341:SF0">
    <property type="entry name" value="NA(+)_H(+) ANTIPORTER NHAA"/>
    <property type="match status" value="1"/>
</dbReference>
<dbReference type="Gene3D" id="1.20.1530.10">
    <property type="entry name" value="Na+/H+ antiporter like domain"/>
    <property type="match status" value="1"/>
</dbReference>
<feature type="domain" description="Thioredoxin" evidence="13">
    <location>
        <begin position="427"/>
        <end position="622"/>
    </location>
</feature>
<dbReference type="Proteomes" id="UP000279968">
    <property type="component" value="Unassembled WGS sequence"/>
</dbReference>
<evidence type="ECO:0000259" key="13">
    <source>
        <dbReference type="PROSITE" id="PS51352"/>
    </source>
</evidence>
<evidence type="ECO:0000256" key="9">
    <source>
        <dbReference type="ARBA" id="ARBA00023065"/>
    </source>
</evidence>
<comment type="catalytic activity">
    <reaction evidence="12">
        <text>Na(+)(in) + 2 H(+)(out) = Na(+)(out) + 2 H(+)(in)</text>
        <dbReference type="Rhea" id="RHEA:29251"/>
        <dbReference type="ChEBI" id="CHEBI:15378"/>
        <dbReference type="ChEBI" id="CHEBI:29101"/>
    </reaction>
</comment>
<dbReference type="GO" id="GO:0005886">
    <property type="term" value="C:plasma membrane"/>
    <property type="evidence" value="ECO:0007669"/>
    <property type="project" value="UniProtKB-SubCell"/>
</dbReference>
<evidence type="ECO:0000256" key="4">
    <source>
        <dbReference type="ARBA" id="ARBA00022449"/>
    </source>
</evidence>
<proteinExistence type="inferred from homology"/>
<dbReference type="GO" id="GO:0006885">
    <property type="term" value="P:regulation of pH"/>
    <property type="evidence" value="ECO:0007669"/>
    <property type="project" value="InterPro"/>
</dbReference>
<organism evidence="14 15">
    <name type="scientific">Micromonospora costi</name>
    <dbReference type="NCBI Taxonomy" id="1530042"/>
    <lineage>
        <taxon>Bacteria</taxon>
        <taxon>Bacillati</taxon>
        <taxon>Actinomycetota</taxon>
        <taxon>Actinomycetes</taxon>
        <taxon>Micromonosporales</taxon>
        <taxon>Micromonosporaceae</taxon>
        <taxon>Micromonospora</taxon>
    </lineage>
</organism>
<keyword evidence="3 12" id="KW-0813">Transport</keyword>
<feature type="transmembrane region" description="Helical" evidence="12">
    <location>
        <begin position="141"/>
        <end position="161"/>
    </location>
</feature>
<keyword evidence="10 12" id="KW-0472">Membrane</keyword>
<keyword evidence="9 12" id="KW-0406">Ion transport</keyword>
<evidence type="ECO:0000256" key="11">
    <source>
        <dbReference type="ARBA" id="ARBA00023201"/>
    </source>
</evidence>
<dbReference type="InterPro" id="IPR036249">
    <property type="entry name" value="Thioredoxin-like_sf"/>
</dbReference>
<feature type="transmembrane region" description="Helical" evidence="12">
    <location>
        <begin position="307"/>
        <end position="325"/>
    </location>
</feature>
<feature type="transmembrane region" description="Helical" evidence="12">
    <location>
        <begin position="337"/>
        <end position="361"/>
    </location>
</feature>
<dbReference type="Gene3D" id="3.40.30.10">
    <property type="entry name" value="Glutaredoxin"/>
    <property type="match status" value="1"/>
</dbReference>
<evidence type="ECO:0000256" key="12">
    <source>
        <dbReference type="HAMAP-Rule" id="MF_01844"/>
    </source>
</evidence>
<dbReference type="PANTHER" id="PTHR30341">
    <property type="entry name" value="SODIUM ION/PROTON ANTIPORTER NHAA-RELATED"/>
    <property type="match status" value="1"/>
</dbReference>
<evidence type="ECO:0000256" key="7">
    <source>
        <dbReference type="ARBA" id="ARBA00022989"/>
    </source>
</evidence>
<dbReference type="HAMAP" id="MF_01844">
    <property type="entry name" value="NhaA"/>
    <property type="match status" value="1"/>
</dbReference>
<comment type="similarity">
    <text evidence="12">Belongs to the NhaA Na(+)/H(+) (TC 2.A.33) antiporter family.</text>
</comment>
<evidence type="ECO:0000256" key="3">
    <source>
        <dbReference type="ARBA" id="ARBA00022448"/>
    </source>
</evidence>
<dbReference type="InterPro" id="IPR023171">
    <property type="entry name" value="Na/H_antiporter_dom_sf"/>
</dbReference>
<feature type="transmembrane region" description="Helical" evidence="12">
    <location>
        <begin position="199"/>
        <end position="218"/>
    </location>
</feature>
<keyword evidence="6 12" id="KW-0812">Transmembrane</keyword>
<accession>A0A3A9ZV38</accession>
<reference evidence="14 15" key="1">
    <citation type="journal article" date="2015" name="Int. J. Syst. Evol. Microbiol.">
        <title>Micromonospora costi sp. nov., isolated from a leaf of Costus speciosus.</title>
        <authorList>
            <person name="Thawai C."/>
        </authorList>
    </citation>
    <scope>NUCLEOTIDE SEQUENCE [LARGE SCALE GENOMIC DNA]</scope>
    <source>
        <strain evidence="14 15">CS1-12</strain>
    </source>
</reference>
<dbReference type="GO" id="GO:0015385">
    <property type="term" value="F:sodium:proton antiporter activity"/>
    <property type="evidence" value="ECO:0007669"/>
    <property type="project" value="TreeGrafter"/>
</dbReference>
<dbReference type="EMBL" id="RBAN01000005">
    <property type="protein sequence ID" value="RKN52168.1"/>
    <property type="molecule type" value="Genomic_DNA"/>
</dbReference>
<feature type="transmembrane region" description="Helical" evidence="12">
    <location>
        <begin position="373"/>
        <end position="396"/>
    </location>
</feature>
<dbReference type="AlphaFoldDB" id="A0A3A9ZV38"/>
<keyword evidence="15" id="KW-1185">Reference proteome</keyword>
<keyword evidence="11 12" id="KW-0739">Sodium transport</keyword>
<keyword evidence="7 12" id="KW-1133">Transmembrane helix</keyword>
<dbReference type="SUPFAM" id="SSF52833">
    <property type="entry name" value="Thioredoxin-like"/>
    <property type="match status" value="1"/>
</dbReference>
<comment type="similarity">
    <text evidence="2">In the N-terminal section; belongs to the NhaA Na(+)/H(+) (TC 2.A.33) antiporter family.</text>
</comment>
<comment type="caution">
    <text evidence="14">The sequence shown here is derived from an EMBL/GenBank/DDBJ whole genome shotgun (WGS) entry which is preliminary data.</text>
</comment>
<protein>
    <recommendedName>
        <fullName evidence="12">Na(+)/H(+) antiporter NhaA</fullName>
    </recommendedName>
    <alternativeName>
        <fullName evidence="12">Sodium/proton antiporter NhaA</fullName>
    </alternativeName>
</protein>
<evidence type="ECO:0000256" key="6">
    <source>
        <dbReference type="ARBA" id="ARBA00022692"/>
    </source>
</evidence>
<dbReference type="InterPro" id="IPR004670">
    <property type="entry name" value="NhaA"/>
</dbReference>
<dbReference type="InterPro" id="IPR012336">
    <property type="entry name" value="Thioredoxin-like_fold"/>
</dbReference>
<feature type="transmembrane region" description="Helical" evidence="12">
    <location>
        <begin position="408"/>
        <end position="430"/>
    </location>
</feature>
<dbReference type="RefSeq" id="WP_120782398.1">
    <property type="nucleotide sequence ID" value="NZ_JBHLUP010000005.1"/>
</dbReference>
<feature type="transmembrane region" description="Helical" evidence="12">
    <location>
        <begin position="173"/>
        <end position="193"/>
    </location>
</feature>
<feature type="transmembrane region" description="Helical" evidence="12">
    <location>
        <begin position="116"/>
        <end position="135"/>
    </location>
</feature>
<evidence type="ECO:0000256" key="2">
    <source>
        <dbReference type="ARBA" id="ARBA00007006"/>
    </source>
</evidence>
<dbReference type="InterPro" id="IPR013766">
    <property type="entry name" value="Thioredoxin_domain"/>
</dbReference>
<dbReference type="PROSITE" id="PS51352">
    <property type="entry name" value="THIOREDOXIN_2"/>
    <property type="match status" value="1"/>
</dbReference>
<name>A0A3A9ZV38_9ACTN</name>
<comment type="function">
    <text evidence="12">Na(+)/H(+) antiporter that extrudes sodium in exchange for external protons.</text>
</comment>
<feature type="transmembrane region" description="Helical" evidence="12">
    <location>
        <begin position="77"/>
        <end position="95"/>
    </location>
</feature>
<keyword evidence="5 12" id="KW-1003">Cell membrane</keyword>
<evidence type="ECO:0000256" key="10">
    <source>
        <dbReference type="ARBA" id="ARBA00023136"/>
    </source>
</evidence>